<dbReference type="RefSeq" id="WP_066539505.1">
    <property type="nucleotide sequence ID" value="NZ_CP021422.1"/>
</dbReference>
<dbReference type="InterPro" id="IPR008930">
    <property type="entry name" value="Terpenoid_cyclase/PrenylTrfase"/>
</dbReference>
<keyword evidence="3" id="KW-1185">Reference proteome</keyword>
<proteinExistence type="predicted"/>
<organism evidence="2 4">
    <name type="scientific">Acutalibacter muris</name>
    <dbReference type="NCBI Taxonomy" id="1796620"/>
    <lineage>
        <taxon>Bacteria</taxon>
        <taxon>Bacillati</taxon>
        <taxon>Bacillota</taxon>
        <taxon>Clostridia</taxon>
        <taxon>Eubacteriales</taxon>
        <taxon>Acutalibacteraceae</taxon>
        <taxon>Acutalibacter</taxon>
    </lineage>
</organism>
<evidence type="ECO:0000313" key="2">
    <source>
        <dbReference type="EMBL" id="QQR30919.1"/>
    </source>
</evidence>
<evidence type="ECO:0008006" key="5">
    <source>
        <dbReference type="Google" id="ProtNLM"/>
    </source>
</evidence>
<dbReference type="Proteomes" id="UP000596035">
    <property type="component" value="Chromosome"/>
</dbReference>
<evidence type="ECO:0000313" key="4">
    <source>
        <dbReference type="Proteomes" id="UP000596035"/>
    </source>
</evidence>
<reference evidence="3" key="2">
    <citation type="submission" date="2017-05" db="EMBL/GenBank/DDBJ databases">
        <title>Improved OligoMM genomes.</title>
        <authorList>
            <person name="Garzetti D."/>
        </authorList>
    </citation>
    <scope>NUCLEOTIDE SEQUENCE [LARGE SCALE GENOMIC DNA]</scope>
    <source>
        <strain evidence="3">KB18</strain>
    </source>
</reference>
<evidence type="ECO:0000313" key="1">
    <source>
        <dbReference type="EMBL" id="ASB41657.1"/>
    </source>
</evidence>
<gene>
    <name evidence="1" type="ORF">ADH66_13915</name>
    <name evidence="2" type="ORF">I5Q82_04265</name>
</gene>
<protein>
    <recommendedName>
        <fullName evidence="5">Prenyltransferase</fullName>
    </recommendedName>
</protein>
<reference evidence="1" key="1">
    <citation type="journal article" date="2017" name="Genome Announc.">
        <title>High-Quality Whole-Genome Sequences of the Oligo-Mouse-Microbiota Bacterial Community.</title>
        <authorList>
            <person name="Garzetti D."/>
            <person name="Brugiroux S."/>
            <person name="Bunk B."/>
            <person name="Pukall R."/>
            <person name="McCoy K.D."/>
            <person name="Macpherson A.J."/>
            <person name="Stecher B."/>
        </authorList>
    </citation>
    <scope>NUCLEOTIDE SEQUENCE</scope>
    <source>
        <strain evidence="1">KB18</strain>
    </source>
</reference>
<dbReference type="SUPFAM" id="SSF48239">
    <property type="entry name" value="Terpenoid cyclases/Protein prenyltransferases"/>
    <property type="match status" value="1"/>
</dbReference>
<reference evidence="2 4" key="3">
    <citation type="submission" date="2020-11" db="EMBL/GenBank/DDBJ databases">
        <title>Closed and high quality bacterial genomes of the OMM12 community.</title>
        <authorList>
            <person name="Marbouty M."/>
            <person name="Lamy-Besnier Q."/>
            <person name="Debarbieux L."/>
            <person name="Koszul R."/>
        </authorList>
    </citation>
    <scope>NUCLEOTIDE SEQUENCE [LARGE SCALE GENOMIC DNA]</scope>
    <source>
        <strain evidence="2 4">KB18</strain>
    </source>
</reference>
<evidence type="ECO:0000313" key="3">
    <source>
        <dbReference type="Proteomes" id="UP000196710"/>
    </source>
</evidence>
<dbReference type="EMBL" id="CP021422">
    <property type="protein sequence ID" value="ASB41657.1"/>
    <property type="molecule type" value="Genomic_DNA"/>
</dbReference>
<sequence length="301" mass="34149">MDIQKAKQFIISNARPLELAWYRAVFEGGPKGAVVEELKKFQNPDGGFGNALEPDNWNPNSTPITTNDAIIHLYQCGALGEAGNIIEGIARWLKSGDGFDRGQQRWRFAVESSKEHPHAIWWEPGDGKESWNPTVSLAVFLCCVDGGERWKELVREAFSWLESAREVGSDEVKCFMLAHRMMELYGVTDVIDLDKAREAVKRAVGLAVCHEVEKYGVEYVAGPSAFFHEESPYVPEGIEDLVKADLAAIDKLQMEDGGFDITWQWYTPYEQEYKQARDWWRPRVTMEKLGFYLAFNGGESK</sequence>
<name>A0A1Z2XT72_9FIRM</name>
<dbReference type="EMBL" id="CP065321">
    <property type="protein sequence ID" value="QQR30919.1"/>
    <property type="molecule type" value="Genomic_DNA"/>
</dbReference>
<dbReference type="Proteomes" id="UP000196710">
    <property type="component" value="Chromosome"/>
</dbReference>
<accession>A0A1Z2XT72</accession>
<dbReference type="KEGG" id="amur:ADH66_13915"/>
<dbReference type="AlphaFoldDB" id="A0A1Z2XT72"/>